<dbReference type="EMBL" id="GECZ01015954">
    <property type="protein sequence ID" value="JAS53815.1"/>
    <property type="molecule type" value="Transcribed_RNA"/>
</dbReference>
<accession>A0A1B6FUF4</accession>
<feature type="non-terminal residue" evidence="2">
    <location>
        <position position="1"/>
    </location>
</feature>
<organism evidence="2">
    <name type="scientific">Cuerna arida</name>
    <dbReference type="NCBI Taxonomy" id="1464854"/>
    <lineage>
        <taxon>Eukaryota</taxon>
        <taxon>Metazoa</taxon>
        <taxon>Ecdysozoa</taxon>
        <taxon>Arthropoda</taxon>
        <taxon>Hexapoda</taxon>
        <taxon>Insecta</taxon>
        <taxon>Pterygota</taxon>
        <taxon>Neoptera</taxon>
        <taxon>Paraneoptera</taxon>
        <taxon>Hemiptera</taxon>
        <taxon>Auchenorrhyncha</taxon>
        <taxon>Membracoidea</taxon>
        <taxon>Cicadellidae</taxon>
        <taxon>Cicadellinae</taxon>
        <taxon>Proconiini</taxon>
        <taxon>Cuerna</taxon>
    </lineage>
</organism>
<feature type="domain" description="Mutator-like transposase" evidence="1">
    <location>
        <begin position="3"/>
        <end position="101"/>
    </location>
</feature>
<dbReference type="AlphaFoldDB" id="A0A1B6FUF4"/>
<dbReference type="InterPro" id="IPR049012">
    <property type="entry name" value="Mutator_transp_dom"/>
</dbReference>
<feature type="non-terminal residue" evidence="2">
    <location>
        <position position="104"/>
    </location>
</feature>
<reference evidence="2" key="1">
    <citation type="submission" date="2015-11" db="EMBL/GenBank/DDBJ databases">
        <title>De novo transcriptome assembly of four potential Pierce s Disease insect vectors from Arizona vineyards.</title>
        <authorList>
            <person name="Tassone E.E."/>
        </authorList>
    </citation>
    <scope>NUCLEOTIDE SEQUENCE</scope>
</reference>
<name>A0A1B6FUF4_9HEMI</name>
<dbReference type="Pfam" id="PF20700">
    <property type="entry name" value="Mutator"/>
    <property type="match status" value="1"/>
</dbReference>
<evidence type="ECO:0000259" key="1">
    <source>
        <dbReference type="Pfam" id="PF20700"/>
    </source>
</evidence>
<gene>
    <name evidence="2" type="ORF">g.48821</name>
</gene>
<sequence>EEAMVEAAKECIEENEGETDITAIFDGSWQRRGHTSLNGVVTCIAANTGKVIDIRTYSKFCRCKNRLKNDHETSCVANYSGTSGGMEVEGVLDMFRKSLATRDV</sequence>
<evidence type="ECO:0000313" key="2">
    <source>
        <dbReference type="EMBL" id="JAS53815.1"/>
    </source>
</evidence>
<protein>
    <recommendedName>
        <fullName evidence="1">Mutator-like transposase domain-containing protein</fullName>
    </recommendedName>
</protein>
<proteinExistence type="predicted"/>